<protein>
    <submittedName>
        <fullName evidence="1">Uncharacterized protein</fullName>
    </submittedName>
</protein>
<organism evidence="1 2">
    <name type="scientific">Natronogracilivirga saccharolytica</name>
    <dbReference type="NCBI Taxonomy" id="2812953"/>
    <lineage>
        <taxon>Bacteria</taxon>
        <taxon>Pseudomonadati</taxon>
        <taxon>Balneolota</taxon>
        <taxon>Balneolia</taxon>
        <taxon>Balneolales</taxon>
        <taxon>Cyclonatronaceae</taxon>
        <taxon>Natronogracilivirga</taxon>
    </lineage>
</organism>
<keyword evidence="2" id="KW-1185">Reference proteome</keyword>
<dbReference type="EMBL" id="JAFIDN010000006">
    <property type="protein sequence ID" value="MBP3192876.1"/>
    <property type="molecule type" value="Genomic_DNA"/>
</dbReference>
<comment type="caution">
    <text evidence="1">The sequence shown here is derived from an EMBL/GenBank/DDBJ whole genome shotgun (WGS) entry which is preliminary data.</text>
</comment>
<accession>A0A8J7UTS3</accession>
<reference evidence="1" key="1">
    <citation type="submission" date="2021-02" db="EMBL/GenBank/DDBJ databases">
        <title>Natronogracilivirga saccharolytica gen. nov. sp. nov. a new anaerobic, haloalkiliphilic carbohydrate-fermenting bacterium from soda lake and proposing of Cyclonatronumiaceae fam. nov. in the phylum Balneolaeota.</title>
        <authorList>
            <person name="Zhilina T.N."/>
            <person name="Sorokin D.Y."/>
            <person name="Zavarzina D.G."/>
            <person name="Toshchakov S.V."/>
            <person name="Kublanov I.V."/>
        </authorList>
    </citation>
    <scope>NUCLEOTIDE SEQUENCE</scope>
    <source>
        <strain evidence="1">Z-1702</strain>
    </source>
</reference>
<name>A0A8J7UTS3_9BACT</name>
<sequence>MSTYPSSQERQSDAALSVADAGFICTPFELVINPMERLLLINIENDPDSLYIGFEPQVFDDEINGSGILVIAWRTDGRVDVYHQPQLQPDPARYDIAGKGLAHMIEHPLEGAYLEVDDRGAQTWFAFEDIDGRPVEVTVSEAHPARRKPFGLLAPMGDAAESPSAMPLVLLHDFYFVRRSHTRISVRIGGRHHRPDTLPMPLDFRRMYFARYSADPLIVTMNPAFNGKLNPLKVSDNGYANTGDTRYELIQAGGKTGIKSISRCHKHHKVSLNFTPAFPDVLSLADSTESGGDFEIHGHPSTGKVGGVYTVGKRDGVTRISMTPSRGWIPNESKWSLRFLYTVGKVFKSWPKTYTWTATLTSDKSGQLQMVSAWQRK</sequence>
<dbReference type="Proteomes" id="UP000673975">
    <property type="component" value="Unassembled WGS sequence"/>
</dbReference>
<dbReference type="RefSeq" id="WP_210511994.1">
    <property type="nucleotide sequence ID" value="NZ_JAFIDN010000006.1"/>
</dbReference>
<dbReference type="AlphaFoldDB" id="A0A8J7UTS3"/>
<gene>
    <name evidence="1" type="ORF">NATSA_09400</name>
</gene>
<evidence type="ECO:0000313" key="1">
    <source>
        <dbReference type="EMBL" id="MBP3192876.1"/>
    </source>
</evidence>
<evidence type="ECO:0000313" key="2">
    <source>
        <dbReference type="Proteomes" id="UP000673975"/>
    </source>
</evidence>
<proteinExistence type="predicted"/>